<dbReference type="InterPro" id="IPR051928">
    <property type="entry name" value="NorD/CobT"/>
</dbReference>
<evidence type="ECO:0000259" key="2">
    <source>
        <dbReference type="PROSITE" id="PS50234"/>
    </source>
</evidence>
<sequence>MTALIHRAAPVRDAPALARLAGLMAARETLAAGFAQTRQQLARRHGAASLEPWAQGALALVEVNAGPGALLAFWRASVELSAQLSPAALGETGLAAATLCREAGGRATRAALDGFVAIAPRLAGEGERALWWRALLALAQAAPDCVELVAARAHRLVLPGHVADFEGFVAAGLKAAGRDGARRRAFFALEDKLALALLARIGAGPGFAELEPELRRVLAALWGTAPQLQPLPPADPETPRRVNIAGPVLRLPEVFPGVEGEAARRLYLAAALHAGAHLHFGNPRFPVRKFRPVQIALAGLIEDARIEALAMGRYPGLRRLWAPYHVATPEDGPTLAALQARLARGMFDPGYSDPDALVGKAQALFAAASGRLNDPAVSLDIGTRLANDIGQRRLRFHARGHVVEPAYRDDGLGLWDFSDIDPEVSDEVQLMVEAARLDRREGADGPPDAEPSHAPAGRARPTPAGETGAVIATYPEWDALAGIERADWTSVRAMLPAPGDTRPLLRALEAAAPARQRIARLVKASKVGRAARLKRQWEGHDLDLDAVIDAAIARRAGEMPDMRVFRATALLQRDLAVLVLVDMSQSTRERLADGASVLDVEKCAVAMLAEALAALGDAFALFAFASNGRDDVRLCEVKGFAAPYDAAALARLAGLTPGLSTRLGAGLRHAGAEIASVRAFRKLILVLTDGEPSDIDTPAQDLVQDARRVVLQLRAQGIDTFGVTLDPAGVGCGPAIFGKANAMPVRRIEDLPERLSELYFRLARR</sequence>
<feature type="domain" description="VWFA" evidence="2">
    <location>
        <begin position="576"/>
        <end position="762"/>
    </location>
</feature>
<reference evidence="3 4" key="1">
    <citation type="submission" date="2023-07" db="EMBL/GenBank/DDBJ databases">
        <title>Genomic Encyclopedia of Type Strains, Phase IV (KMG-IV): sequencing the most valuable type-strain genomes for metagenomic binning, comparative biology and taxonomic classification.</title>
        <authorList>
            <person name="Goeker M."/>
        </authorList>
    </citation>
    <scope>NUCLEOTIDE SEQUENCE [LARGE SCALE GENOMIC DNA]</scope>
    <source>
        <strain evidence="3 4">DSM 1277</strain>
    </source>
</reference>
<dbReference type="SUPFAM" id="SSF53300">
    <property type="entry name" value="vWA-like"/>
    <property type="match status" value="1"/>
</dbReference>
<dbReference type="Pfam" id="PF00092">
    <property type="entry name" value="VWA"/>
    <property type="match status" value="1"/>
</dbReference>
<dbReference type="PANTHER" id="PTHR41248:SF1">
    <property type="entry name" value="NORD PROTEIN"/>
    <property type="match status" value="1"/>
</dbReference>
<comment type="caution">
    <text evidence="3">The sequence shown here is derived from an EMBL/GenBank/DDBJ whole genome shotgun (WGS) entry which is preliminary data.</text>
</comment>
<dbReference type="InterPro" id="IPR036465">
    <property type="entry name" value="vWFA_dom_sf"/>
</dbReference>
<evidence type="ECO:0000256" key="1">
    <source>
        <dbReference type="SAM" id="MobiDB-lite"/>
    </source>
</evidence>
<dbReference type="PROSITE" id="PS50234">
    <property type="entry name" value="VWFA"/>
    <property type="match status" value="1"/>
</dbReference>
<accession>A0ABU0DKR1</accession>
<dbReference type="InterPro" id="IPR002035">
    <property type="entry name" value="VWF_A"/>
</dbReference>
<dbReference type="RefSeq" id="WP_307062346.1">
    <property type="nucleotide sequence ID" value="NZ_JAUSUH010000008.1"/>
</dbReference>
<dbReference type="EMBL" id="JAUSUH010000008">
    <property type="protein sequence ID" value="MDQ0349027.1"/>
    <property type="molecule type" value="Genomic_DNA"/>
</dbReference>
<keyword evidence="4" id="KW-1185">Reference proteome</keyword>
<dbReference type="PANTHER" id="PTHR41248">
    <property type="entry name" value="NORD PROTEIN"/>
    <property type="match status" value="1"/>
</dbReference>
<proteinExistence type="predicted"/>
<feature type="region of interest" description="Disordered" evidence="1">
    <location>
        <begin position="438"/>
        <end position="466"/>
    </location>
</feature>
<evidence type="ECO:0000313" key="4">
    <source>
        <dbReference type="Proteomes" id="UP001238467"/>
    </source>
</evidence>
<dbReference type="Proteomes" id="UP001238467">
    <property type="component" value="Unassembled WGS sequence"/>
</dbReference>
<evidence type="ECO:0000313" key="3">
    <source>
        <dbReference type="EMBL" id="MDQ0349027.1"/>
    </source>
</evidence>
<feature type="compositionally biased region" description="Low complexity" evidence="1">
    <location>
        <begin position="454"/>
        <end position="465"/>
    </location>
</feature>
<gene>
    <name evidence="3" type="ORF">J2S76_003461</name>
</gene>
<protein>
    <recommendedName>
        <fullName evidence="2">VWFA domain-containing protein</fullName>
    </recommendedName>
</protein>
<dbReference type="Gene3D" id="3.40.50.410">
    <property type="entry name" value="von Willebrand factor, type A domain"/>
    <property type="match status" value="1"/>
</dbReference>
<dbReference type="SMART" id="SM00327">
    <property type="entry name" value="VWA"/>
    <property type="match status" value="1"/>
</dbReference>
<name>A0ABU0DKR1_9HYPH</name>
<organism evidence="3 4">
    <name type="scientific">Ancylobacter vacuolatus</name>
    <dbReference type="NCBI Taxonomy" id="223389"/>
    <lineage>
        <taxon>Bacteria</taxon>
        <taxon>Pseudomonadati</taxon>
        <taxon>Pseudomonadota</taxon>
        <taxon>Alphaproteobacteria</taxon>
        <taxon>Hyphomicrobiales</taxon>
        <taxon>Xanthobacteraceae</taxon>
        <taxon>Ancylobacter</taxon>
    </lineage>
</organism>